<evidence type="ECO:0000256" key="1">
    <source>
        <dbReference type="SAM" id="MobiDB-lite"/>
    </source>
</evidence>
<feature type="region of interest" description="Disordered" evidence="1">
    <location>
        <begin position="89"/>
        <end position="162"/>
    </location>
</feature>
<comment type="caution">
    <text evidence="2">The sequence shown here is derived from an EMBL/GenBank/DDBJ whole genome shotgun (WGS) entry which is preliminary data.</text>
</comment>
<reference evidence="2" key="1">
    <citation type="journal article" date="2023" name="G3 (Bethesda)">
        <title>A reference genome for the long-term kleptoplast-retaining sea slug Elysia crispata morphotype clarki.</title>
        <authorList>
            <person name="Eastman K.E."/>
            <person name="Pendleton A.L."/>
            <person name="Shaikh M.A."/>
            <person name="Suttiyut T."/>
            <person name="Ogas R."/>
            <person name="Tomko P."/>
            <person name="Gavelis G."/>
            <person name="Widhalm J.R."/>
            <person name="Wisecaver J.H."/>
        </authorList>
    </citation>
    <scope>NUCLEOTIDE SEQUENCE</scope>
    <source>
        <strain evidence="2">ECLA1</strain>
    </source>
</reference>
<sequence>MSLGPHLESYRRLALGLGPHLESYRRLALALGPHLESDRRLALSLGPQLESYRRLAMGLGSYLEIIPSPALAAVIRALIADHRVLVDRGGRQNQSSGREWAWTRSRRSDTQQNTRVPRQHCTRSEPGLQRSGQTKEKQGHTANPTEISLTPDQGHIVSTSSPQNSILTASSAFEQVVCEGLALT</sequence>
<dbReference type="Proteomes" id="UP001283361">
    <property type="component" value="Unassembled WGS sequence"/>
</dbReference>
<keyword evidence="3" id="KW-1185">Reference proteome</keyword>
<proteinExistence type="predicted"/>
<protein>
    <submittedName>
        <fullName evidence="2">Uncharacterized protein</fullName>
    </submittedName>
</protein>
<feature type="compositionally biased region" description="Polar residues" evidence="1">
    <location>
        <begin position="140"/>
        <end position="162"/>
    </location>
</feature>
<organism evidence="2 3">
    <name type="scientific">Elysia crispata</name>
    <name type="common">lettuce slug</name>
    <dbReference type="NCBI Taxonomy" id="231223"/>
    <lineage>
        <taxon>Eukaryota</taxon>
        <taxon>Metazoa</taxon>
        <taxon>Spiralia</taxon>
        <taxon>Lophotrochozoa</taxon>
        <taxon>Mollusca</taxon>
        <taxon>Gastropoda</taxon>
        <taxon>Heterobranchia</taxon>
        <taxon>Euthyneura</taxon>
        <taxon>Panpulmonata</taxon>
        <taxon>Sacoglossa</taxon>
        <taxon>Placobranchoidea</taxon>
        <taxon>Plakobranchidae</taxon>
        <taxon>Elysia</taxon>
    </lineage>
</organism>
<name>A0AAE0ZM16_9GAST</name>
<dbReference type="AlphaFoldDB" id="A0AAE0ZM16"/>
<dbReference type="EMBL" id="JAWDGP010003691">
    <property type="protein sequence ID" value="KAK3771723.1"/>
    <property type="molecule type" value="Genomic_DNA"/>
</dbReference>
<gene>
    <name evidence="2" type="ORF">RRG08_035778</name>
</gene>
<evidence type="ECO:0000313" key="3">
    <source>
        <dbReference type="Proteomes" id="UP001283361"/>
    </source>
</evidence>
<accession>A0AAE0ZM16</accession>
<evidence type="ECO:0000313" key="2">
    <source>
        <dbReference type="EMBL" id="KAK3771723.1"/>
    </source>
</evidence>